<protein>
    <recommendedName>
        <fullName evidence="3">SnoaL-like domain-containing protein</fullName>
    </recommendedName>
</protein>
<reference evidence="1 2" key="1">
    <citation type="submission" date="2016-07" db="EMBL/GenBank/DDBJ databases">
        <title>Multiple horizontal gene transfer events from other fungi enriched the ability of initially mycotrophic Trichoderma (Ascomycota) to feed on dead plant biomass.</title>
        <authorList>
            <consortium name="DOE Joint Genome Institute"/>
            <person name="Aerts A."/>
            <person name="Atanasova L."/>
            <person name="Chenthamara K."/>
            <person name="Zhang J."/>
            <person name="Grujic M."/>
            <person name="Henrissat B."/>
            <person name="Kuo A."/>
            <person name="Salamov A."/>
            <person name="Lipzen A."/>
            <person name="Labutti K."/>
            <person name="Barry K."/>
            <person name="Miao Y."/>
            <person name="Rahimi M.J."/>
            <person name="Shen Q."/>
            <person name="Grigoriev I.V."/>
            <person name="Kubicek C.P."/>
            <person name="Druzhinina I.S."/>
        </authorList>
    </citation>
    <scope>NUCLEOTIDE SEQUENCE [LARGE SCALE GENOMIC DNA]</scope>
    <source>
        <strain evidence="1 2">CBS 433.97</strain>
    </source>
</reference>
<gene>
    <name evidence="1" type="ORF">M441DRAFT_32765</name>
</gene>
<dbReference type="Proteomes" id="UP000240493">
    <property type="component" value="Unassembled WGS sequence"/>
</dbReference>
<evidence type="ECO:0008006" key="3">
    <source>
        <dbReference type="Google" id="ProtNLM"/>
    </source>
</evidence>
<organism evidence="1 2">
    <name type="scientific">Trichoderma asperellum (strain ATCC 204424 / CBS 433.97 / NBRC 101777)</name>
    <dbReference type="NCBI Taxonomy" id="1042311"/>
    <lineage>
        <taxon>Eukaryota</taxon>
        <taxon>Fungi</taxon>
        <taxon>Dikarya</taxon>
        <taxon>Ascomycota</taxon>
        <taxon>Pezizomycotina</taxon>
        <taxon>Sordariomycetes</taxon>
        <taxon>Hypocreomycetidae</taxon>
        <taxon>Hypocreales</taxon>
        <taxon>Hypocreaceae</taxon>
        <taxon>Trichoderma</taxon>
    </lineage>
</organism>
<dbReference type="AlphaFoldDB" id="A0A2T3ZMP0"/>
<dbReference type="OrthoDB" id="3775006at2759"/>
<proteinExistence type="predicted"/>
<sequence length="184" mass="21038">MLSAGILESRLDALYNQLETLRPDSSNDELESFAAFFSEDCVVNFESMREANDPSLGREGVVAKLRDVMKHLYLERRTVVSQTISESESLVFSEMRNRYNVHSEVLDDFPETLVATFDDEGLITNFRLYGCRSHILIMIQKATGEGPFSAEEMTKPNLEANFQKKANYIALHAQKCAHFCIWKR</sequence>
<evidence type="ECO:0000313" key="2">
    <source>
        <dbReference type="Proteomes" id="UP000240493"/>
    </source>
</evidence>
<dbReference type="EMBL" id="KZ679256">
    <property type="protein sequence ID" value="PTB46068.1"/>
    <property type="molecule type" value="Genomic_DNA"/>
</dbReference>
<evidence type="ECO:0000313" key="1">
    <source>
        <dbReference type="EMBL" id="PTB46068.1"/>
    </source>
</evidence>
<name>A0A2T3ZMP0_TRIA4</name>
<dbReference type="InterPro" id="IPR032710">
    <property type="entry name" value="NTF2-like_dom_sf"/>
</dbReference>
<accession>A0A2T3ZMP0</accession>
<dbReference type="Gene3D" id="3.10.450.50">
    <property type="match status" value="1"/>
</dbReference>
<keyword evidence="2" id="KW-1185">Reference proteome</keyword>
<dbReference type="SUPFAM" id="SSF54427">
    <property type="entry name" value="NTF2-like"/>
    <property type="match status" value="1"/>
</dbReference>